<dbReference type="Proteomes" id="UP000339690">
    <property type="component" value="Chromosome"/>
</dbReference>
<sequence length="64" mass="7789">MRDQRTFIPLFSLKHLFFKVMWTSVPLFTEIWHVFEEFLINNGKDVRQKLKITIFRDIAEQMSA</sequence>
<protein>
    <submittedName>
        <fullName evidence="1">Uncharacterized protein</fullName>
    </submittedName>
</protein>
<reference evidence="1 2" key="1">
    <citation type="submission" date="2019-11" db="EMBL/GenBank/DDBJ databases">
        <title>Gracilibacillus salitolerans sp. nov., a moderate halophile isolated from a saline soil in northwest China.</title>
        <authorList>
            <person name="Gan L."/>
        </authorList>
    </citation>
    <scope>NUCLEOTIDE SEQUENCE [LARGE SCALE GENOMIC DNA]</scope>
    <source>
        <strain evidence="1 2">SCU50</strain>
    </source>
</reference>
<accession>A0A5Q2TRU1</accession>
<keyword evidence="2" id="KW-1185">Reference proteome</keyword>
<name>A0A5Q2TRU1_9BACI</name>
<dbReference type="AlphaFoldDB" id="A0A5Q2TRU1"/>
<dbReference type="EMBL" id="CP045915">
    <property type="protein sequence ID" value="QGH35498.1"/>
    <property type="molecule type" value="Genomic_DNA"/>
</dbReference>
<gene>
    <name evidence="1" type="ORF">GI584_16205</name>
</gene>
<organism evidence="1 2">
    <name type="scientific">Gracilibacillus salitolerans</name>
    <dbReference type="NCBI Taxonomy" id="2663022"/>
    <lineage>
        <taxon>Bacteria</taxon>
        <taxon>Bacillati</taxon>
        <taxon>Bacillota</taxon>
        <taxon>Bacilli</taxon>
        <taxon>Bacillales</taxon>
        <taxon>Bacillaceae</taxon>
        <taxon>Gracilibacillus</taxon>
    </lineage>
</organism>
<dbReference type="KEGG" id="grc:GI584_16205"/>
<evidence type="ECO:0000313" key="1">
    <source>
        <dbReference type="EMBL" id="QGH35498.1"/>
    </source>
</evidence>
<proteinExistence type="predicted"/>
<evidence type="ECO:0000313" key="2">
    <source>
        <dbReference type="Proteomes" id="UP000339690"/>
    </source>
</evidence>